<name>A0A8R1Z5S4_PRIPA</name>
<gene>
    <name evidence="1" type="primary">WBGene00304654</name>
</gene>
<organism evidence="1 2">
    <name type="scientific">Pristionchus pacificus</name>
    <name type="common">Parasitic nematode worm</name>
    <dbReference type="NCBI Taxonomy" id="54126"/>
    <lineage>
        <taxon>Eukaryota</taxon>
        <taxon>Metazoa</taxon>
        <taxon>Ecdysozoa</taxon>
        <taxon>Nematoda</taxon>
        <taxon>Chromadorea</taxon>
        <taxon>Rhabditida</taxon>
        <taxon>Rhabditina</taxon>
        <taxon>Diplogasteromorpha</taxon>
        <taxon>Diplogasteroidea</taxon>
        <taxon>Neodiplogasteridae</taxon>
        <taxon>Pristionchus</taxon>
    </lineage>
</organism>
<keyword evidence="2" id="KW-1185">Reference proteome</keyword>
<dbReference type="AlphaFoldDB" id="A0A8R1Z5S4"/>
<accession>A0A8R1Z5S4</accession>
<evidence type="ECO:0000313" key="2">
    <source>
        <dbReference type="Proteomes" id="UP000005239"/>
    </source>
</evidence>
<dbReference type="EnsemblMetazoa" id="PPA46875.1">
    <property type="protein sequence ID" value="PPA46875.1"/>
    <property type="gene ID" value="WBGene00304654"/>
</dbReference>
<protein>
    <submittedName>
        <fullName evidence="1">Uncharacterized protein</fullName>
    </submittedName>
</protein>
<evidence type="ECO:0000313" key="1">
    <source>
        <dbReference type="EnsemblMetazoa" id="PPA46875.1"/>
    </source>
</evidence>
<dbReference type="Proteomes" id="UP000005239">
    <property type="component" value="Unassembled WGS sequence"/>
</dbReference>
<reference evidence="1" key="2">
    <citation type="submission" date="2022-06" db="UniProtKB">
        <authorList>
            <consortium name="EnsemblMetazoa"/>
        </authorList>
    </citation>
    <scope>IDENTIFICATION</scope>
    <source>
        <strain evidence="1">PS312</strain>
    </source>
</reference>
<sequence length="247" mass="28065">MSWNGRERIRTKGSFAFGSSTPRDLSYMNKVPCKMRVYNAKAEKEDNRDDPPLSQFVKMAHTTTHSVDSSSLCGKVAFGSGTPRQFLHLSSIPSSLRVYDASLLSSRPVTRSITMPPKNRKLMVDPMEMDDISSEPDLVTDRFELFPKRIKTIQGMKRSEERRVSGVKEETKELPIENTKIHRARENDHPLIEGNGISAVVPIQNDSVAVKEMIEDEEITNEGEEIRERRVDDIEITRADTVVEEEQ</sequence>
<proteinExistence type="predicted"/>
<reference evidence="2" key="1">
    <citation type="journal article" date="2008" name="Nat. Genet.">
        <title>The Pristionchus pacificus genome provides a unique perspective on nematode lifestyle and parasitism.</title>
        <authorList>
            <person name="Dieterich C."/>
            <person name="Clifton S.W."/>
            <person name="Schuster L.N."/>
            <person name="Chinwalla A."/>
            <person name="Delehaunty K."/>
            <person name="Dinkelacker I."/>
            <person name="Fulton L."/>
            <person name="Fulton R."/>
            <person name="Godfrey J."/>
            <person name="Minx P."/>
            <person name="Mitreva M."/>
            <person name="Roeseler W."/>
            <person name="Tian H."/>
            <person name="Witte H."/>
            <person name="Yang S.P."/>
            <person name="Wilson R.K."/>
            <person name="Sommer R.J."/>
        </authorList>
    </citation>
    <scope>NUCLEOTIDE SEQUENCE [LARGE SCALE GENOMIC DNA]</scope>
    <source>
        <strain evidence="2">PS312</strain>
    </source>
</reference>